<evidence type="ECO:0000313" key="3">
    <source>
        <dbReference type="Proteomes" id="UP000007177"/>
    </source>
</evidence>
<dbReference type="CDD" id="cd00198">
    <property type="entry name" value="vWFA"/>
    <property type="match status" value="1"/>
</dbReference>
<dbReference type="KEGG" id="awo:Awo_c01660"/>
<evidence type="ECO:0000259" key="1">
    <source>
        <dbReference type="PROSITE" id="PS50234"/>
    </source>
</evidence>
<reference evidence="3" key="1">
    <citation type="submission" date="2011-07" db="EMBL/GenBank/DDBJ databases">
        <title>Complete genome sequence of Acetobacterium woodii.</title>
        <authorList>
            <person name="Poehlein A."/>
            <person name="Schmidt S."/>
            <person name="Kaster A.-K."/>
            <person name="Goenrich M."/>
            <person name="Vollmers J."/>
            <person name="Thuermer A."/>
            <person name="Gottschalk G."/>
            <person name="Thauer R.K."/>
            <person name="Daniel R."/>
            <person name="Mueller V."/>
        </authorList>
    </citation>
    <scope>NUCLEOTIDE SEQUENCE [LARGE SCALE GENOMIC DNA]</scope>
    <source>
        <strain evidence="3">ATCC 29683 / DSM 1030 / JCM 2381 / KCTC 1655 / WB1</strain>
    </source>
</reference>
<sequence length="229" mass="25784">MKTNKEKIIKTELVFILDKSGSMAGLESDTIGGYNAMLKKQQEAPGTVKVTTVLFDDGYEVLHDRLDIQRITPITESEYYVGGCTALLDAIGKTINKIANAQRHTQKEHRSDQVIFVITTDGLENASREYSDKQIKQLIEQQKNRDQWEFIFLGANIDAIETAARFGISADRAANYHADGAGTRLNYKVVSDAVCEMRACNAVPTNWKDEIERDYQRREKKLGKSTSRS</sequence>
<protein>
    <recommendedName>
        <fullName evidence="1">VWFA domain-containing protein</fullName>
    </recommendedName>
</protein>
<dbReference type="RefSeq" id="WP_014354579.1">
    <property type="nucleotide sequence ID" value="NC_016894.1"/>
</dbReference>
<dbReference type="HOGENOM" id="CLU_080398_1_0_9"/>
<dbReference type="OrthoDB" id="9790144at2"/>
<dbReference type="AlphaFoldDB" id="H6LFN0"/>
<dbReference type="PROSITE" id="PS50234">
    <property type="entry name" value="VWFA"/>
    <property type="match status" value="1"/>
</dbReference>
<organism evidence="2 3">
    <name type="scientific">Acetobacterium woodii (strain ATCC 29683 / DSM 1030 / JCM 2381 / KCTC 1655 / WB1)</name>
    <dbReference type="NCBI Taxonomy" id="931626"/>
    <lineage>
        <taxon>Bacteria</taxon>
        <taxon>Bacillati</taxon>
        <taxon>Bacillota</taxon>
        <taxon>Clostridia</taxon>
        <taxon>Eubacteriales</taxon>
        <taxon>Eubacteriaceae</taxon>
        <taxon>Acetobacterium</taxon>
    </lineage>
</organism>
<reference evidence="2 3" key="2">
    <citation type="journal article" date="2012" name="PLoS ONE">
        <title>An ancient pathway combining carbon dioxide fixation with the generation and utilization of a sodium ion gradient for ATP synthesis.</title>
        <authorList>
            <person name="Poehlein A."/>
            <person name="Schmidt S."/>
            <person name="Kaster A.K."/>
            <person name="Goenrich M."/>
            <person name="Vollmers J."/>
            <person name="Thurmer A."/>
            <person name="Bertsch J."/>
            <person name="Schuchmann K."/>
            <person name="Voigt B."/>
            <person name="Hecker M."/>
            <person name="Daniel R."/>
            <person name="Thauer R.K."/>
            <person name="Gottschalk G."/>
            <person name="Muller V."/>
        </authorList>
    </citation>
    <scope>NUCLEOTIDE SEQUENCE [LARGE SCALE GENOMIC DNA]</scope>
    <source>
        <strain evidence="3">ATCC 29683 / DSM 1030 / JCM 2381 / KCTC 1655 / WB1</strain>
    </source>
</reference>
<dbReference type="InterPro" id="IPR002035">
    <property type="entry name" value="VWF_A"/>
</dbReference>
<dbReference type="STRING" id="931626.Awo_c01660"/>
<dbReference type="Gene3D" id="3.40.50.410">
    <property type="entry name" value="von Willebrand factor, type A domain"/>
    <property type="match status" value="1"/>
</dbReference>
<dbReference type="EMBL" id="CP002987">
    <property type="protein sequence ID" value="AFA46975.1"/>
    <property type="molecule type" value="Genomic_DNA"/>
</dbReference>
<dbReference type="SUPFAM" id="SSF53300">
    <property type="entry name" value="vWA-like"/>
    <property type="match status" value="1"/>
</dbReference>
<name>H6LFN0_ACEWD</name>
<gene>
    <name evidence="2" type="ordered locus">Awo_c01660</name>
</gene>
<feature type="domain" description="VWFA" evidence="1">
    <location>
        <begin position="12"/>
        <end position="154"/>
    </location>
</feature>
<proteinExistence type="predicted"/>
<dbReference type="InterPro" id="IPR036465">
    <property type="entry name" value="vWFA_dom_sf"/>
</dbReference>
<keyword evidence="3" id="KW-1185">Reference proteome</keyword>
<dbReference type="Proteomes" id="UP000007177">
    <property type="component" value="Chromosome"/>
</dbReference>
<dbReference type="eggNOG" id="COG2304">
    <property type="taxonomic scope" value="Bacteria"/>
</dbReference>
<evidence type="ECO:0000313" key="2">
    <source>
        <dbReference type="EMBL" id="AFA46975.1"/>
    </source>
</evidence>
<accession>H6LFN0</accession>